<proteinExistence type="predicted"/>
<dbReference type="AlphaFoldDB" id="A0A5C6CH02"/>
<dbReference type="PROSITE" id="PS51352">
    <property type="entry name" value="THIOREDOXIN_2"/>
    <property type="match status" value="1"/>
</dbReference>
<dbReference type="Proteomes" id="UP000316304">
    <property type="component" value="Unassembled WGS sequence"/>
</dbReference>
<accession>A0A5C6CH02</accession>
<dbReference type="InterPro" id="IPR013766">
    <property type="entry name" value="Thioredoxin_domain"/>
</dbReference>
<dbReference type="GO" id="GO:0016209">
    <property type="term" value="F:antioxidant activity"/>
    <property type="evidence" value="ECO:0007669"/>
    <property type="project" value="InterPro"/>
</dbReference>
<evidence type="ECO:0000259" key="2">
    <source>
        <dbReference type="PROSITE" id="PS51352"/>
    </source>
</evidence>
<feature type="domain" description="Thioredoxin" evidence="2">
    <location>
        <begin position="36"/>
        <end position="187"/>
    </location>
</feature>
<feature type="chain" id="PRO_5022659371" evidence="1">
    <location>
        <begin position="25"/>
        <end position="214"/>
    </location>
</feature>
<evidence type="ECO:0000256" key="1">
    <source>
        <dbReference type="SAM" id="SignalP"/>
    </source>
</evidence>
<dbReference type="PANTHER" id="PTHR43640:SF1">
    <property type="entry name" value="THIOREDOXIN-DEPENDENT PEROXIREDOXIN"/>
    <property type="match status" value="1"/>
</dbReference>
<dbReference type="Gene3D" id="3.40.30.10">
    <property type="entry name" value="Glutaredoxin"/>
    <property type="match status" value="1"/>
</dbReference>
<evidence type="ECO:0000313" key="4">
    <source>
        <dbReference type="Proteomes" id="UP000316304"/>
    </source>
</evidence>
<dbReference type="EMBL" id="SJPT01000004">
    <property type="protein sequence ID" value="TWU23472.1"/>
    <property type="molecule type" value="Genomic_DNA"/>
</dbReference>
<dbReference type="PANTHER" id="PTHR43640">
    <property type="entry name" value="OS07G0260300 PROTEIN"/>
    <property type="match status" value="1"/>
</dbReference>
<evidence type="ECO:0000313" key="3">
    <source>
        <dbReference type="EMBL" id="TWU23472.1"/>
    </source>
</evidence>
<dbReference type="RefSeq" id="WP_146595171.1">
    <property type="nucleotide sequence ID" value="NZ_SJPT01000004.1"/>
</dbReference>
<dbReference type="SUPFAM" id="SSF52833">
    <property type="entry name" value="Thioredoxin-like"/>
    <property type="match status" value="1"/>
</dbReference>
<reference evidence="3 4" key="1">
    <citation type="submission" date="2019-02" db="EMBL/GenBank/DDBJ databases">
        <title>Deep-cultivation of Planctomycetes and their phenomic and genomic characterization uncovers novel biology.</title>
        <authorList>
            <person name="Wiegand S."/>
            <person name="Jogler M."/>
            <person name="Boedeker C."/>
            <person name="Pinto D."/>
            <person name="Vollmers J."/>
            <person name="Rivas-Marin E."/>
            <person name="Kohn T."/>
            <person name="Peeters S.H."/>
            <person name="Heuer A."/>
            <person name="Rast P."/>
            <person name="Oberbeckmann S."/>
            <person name="Bunk B."/>
            <person name="Jeske O."/>
            <person name="Meyerdierks A."/>
            <person name="Storesund J.E."/>
            <person name="Kallscheuer N."/>
            <person name="Luecker S."/>
            <person name="Lage O.M."/>
            <person name="Pohl T."/>
            <person name="Merkel B.J."/>
            <person name="Hornburger P."/>
            <person name="Mueller R.-W."/>
            <person name="Bruemmer F."/>
            <person name="Labrenz M."/>
            <person name="Spormann A.M."/>
            <person name="Op Den Camp H."/>
            <person name="Overmann J."/>
            <person name="Amann R."/>
            <person name="Jetten M.S.M."/>
            <person name="Mascher T."/>
            <person name="Medema M.H."/>
            <person name="Devos D.P."/>
            <person name="Kaster A.-K."/>
            <person name="Ovreas L."/>
            <person name="Rohde M."/>
            <person name="Galperin M.Y."/>
            <person name="Jogler C."/>
        </authorList>
    </citation>
    <scope>NUCLEOTIDE SEQUENCE [LARGE SCALE GENOMIC DNA]</scope>
    <source>
        <strain evidence="3 4">Pla52o</strain>
    </source>
</reference>
<name>A0A5C6CH02_9BACT</name>
<comment type="caution">
    <text evidence="3">The sequence shown here is derived from an EMBL/GenBank/DDBJ whole genome shotgun (WGS) entry which is preliminary data.</text>
</comment>
<dbReference type="CDD" id="cd02969">
    <property type="entry name" value="PRX_like1"/>
    <property type="match status" value="1"/>
</dbReference>
<feature type="signal peptide" evidence="1">
    <location>
        <begin position="1"/>
        <end position="24"/>
    </location>
</feature>
<protein>
    <submittedName>
        <fullName evidence="3">AhpC/TSA family protein</fullName>
    </submittedName>
</protein>
<dbReference type="InterPro" id="IPR000866">
    <property type="entry name" value="AhpC/TSA"/>
</dbReference>
<keyword evidence="1" id="KW-0732">Signal</keyword>
<organism evidence="3 4">
    <name type="scientific">Novipirellula galeiformis</name>
    <dbReference type="NCBI Taxonomy" id="2528004"/>
    <lineage>
        <taxon>Bacteria</taxon>
        <taxon>Pseudomonadati</taxon>
        <taxon>Planctomycetota</taxon>
        <taxon>Planctomycetia</taxon>
        <taxon>Pirellulales</taxon>
        <taxon>Pirellulaceae</taxon>
        <taxon>Novipirellula</taxon>
    </lineage>
</organism>
<keyword evidence="4" id="KW-1185">Reference proteome</keyword>
<dbReference type="InterPro" id="IPR036249">
    <property type="entry name" value="Thioredoxin-like_sf"/>
</dbReference>
<dbReference type="OrthoDB" id="9809746at2"/>
<sequence length="214" mass="23610" precursor="true">MSHKPCPATITVWTLILAALTCFAAQTHAGEFNTTLNIGDDAPVWKNLPGTDDQLHSLSDLKAYDAIVVAFTCNSCPYAVDVEDRLIALQQQFAAQNVAVVAINVNKVEADLMPAMKQKAAEKKFKFLYLFDKSQQTAKDFGAKYTPEFFVLGNDRKIAYMGSFDDSPDGKNVTKPYVAGALEAVLAGNTPSLRETVPIGCRIRFERNLRKRSR</sequence>
<dbReference type="InterPro" id="IPR047262">
    <property type="entry name" value="PRX-like1"/>
</dbReference>
<dbReference type="Pfam" id="PF00578">
    <property type="entry name" value="AhpC-TSA"/>
    <property type="match status" value="1"/>
</dbReference>
<gene>
    <name evidence="3" type="ORF">Pla52o_30090</name>
</gene>
<dbReference type="GO" id="GO:0016491">
    <property type="term" value="F:oxidoreductase activity"/>
    <property type="evidence" value="ECO:0007669"/>
    <property type="project" value="InterPro"/>
</dbReference>